<dbReference type="Proteomes" id="UP000054558">
    <property type="component" value="Unassembled WGS sequence"/>
</dbReference>
<dbReference type="PANTHER" id="PTHR36035">
    <property type="entry name" value="PROTEIN DISULFIDE-ISOMERASE SCO2"/>
    <property type="match status" value="1"/>
</dbReference>
<dbReference type="AlphaFoldDB" id="A0A0U9HI79"/>
<evidence type="ECO:0000313" key="1">
    <source>
        <dbReference type="EMBL" id="GAQ79438.1"/>
    </source>
</evidence>
<dbReference type="PANTHER" id="PTHR36035:SF1">
    <property type="entry name" value="PROTEIN DISULFIDE-ISOMERASE SCO2"/>
    <property type="match status" value="1"/>
</dbReference>
<dbReference type="EMBL" id="DF236979">
    <property type="protein sequence ID" value="GAQ79438.1"/>
    <property type="molecule type" value="Genomic_DNA"/>
</dbReference>
<organism evidence="1 2">
    <name type="scientific">Klebsormidium nitens</name>
    <name type="common">Green alga</name>
    <name type="synonym">Ulothrix nitens</name>
    <dbReference type="NCBI Taxonomy" id="105231"/>
    <lineage>
        <taxon>Eukaryota</taxon>
        <taxon>Viridiplantae</taxon>
        <taxon>Streptophyta</taxon>
        <taxon>Klebsormidiophyceae</taxon>
        <taxon>Klebsormidiales</taxon>
        <taxon>Klebsormidiaceae</taxon>
        <taxon>Klebsormidium</taxon>
    </lineage>
</organism>
<dbReference type="OrthoDB" id="2018364at2759"/>
<evidence type="ECO:0000313" key="2">
    <source>
        <dbReference type="Proteomes" id="UP000054558"/>
    </source>
</evidence>
<proteinExistence type="predicted"/>
<name>A0A0U9HI79_KLENI</name>
<reference evidence="1 2" key="1">
    <citation type="journal article" date="2014" name="Nat. Commun.">
        <title>Klebsormidium flaccidum genome reveals primary factors for plant terrestrial adaptation.</title>
        <authorList>
            <person name="Hori K."/>
            <person name="Maruyama F."/>
            <person name="Fujisawa T."/>
            <person name="Togashi T."/>
            <person name="Yamamoto N."/>
            <person name="Seo M."/>
            <person name="Sato S."/>
            <person name="Yamada T."/>
            <person name="Mori H."/>
            <person name="Tajima N."/>
            <person name="Moriyama T."/>
            <person name="Ikeuchi M."/>
            <person name="Watanabe M."/>
            <person name="Wada H."/>
            <person name="Kobayashi K."/>
            <person name="Saito M."/>
            <person name="Masuda T."/>
            <person name="Sasaki-Sekimoto Y."/>
            <person name="Mashiguchi K."/>
            <person name="Awai K."/>
            <person name="Shimojima M."/>
            <person name="Masuda S."/>
            <person name="Iwai M."/>
            <person name="Nobusawa T."/>
            <person name="Narise T."/>
            <person name="Kondo S."/>
            <person name="Saito H."/>
            <person name="Sato R."/>
            <person name="Murakawa M."/>
            <person name="Ihara Y."/>
            <person name="Oshima-Yamada Y."/>
            <person name="Ohtaka K."/>
            <person name="Satoh M."/>
            <person name="Sonobe K."/>
            <person name="Ishii M."/>
            <person name="Ohtani R."/>
            <person name="Kanamori-Sato M."/>
            <person name="Honoki R."/>
            <person name="Miyazaki D."/>
            <person name="Mochizuki H."/>
            <person name="Umetsu J."/>
            <person name="Higashi K."/>
            <person name="Shibata D."/>
            <person name="Kamiya Y."/>
            <person name="Sato N."/>
            <person name="Nakamura Y."/>
            <person name="Tabata S."/>
            <person name="Ida S."/>
            <person name="Kurokawa K."/>
            <person name="Ohta H."/>
        </authorList>
    </citation>
    <scope>NUCLEOTIDE SEQUENCE [LARGE SCALE GENOMIC DNA]</scope>
    <source>
        <strain evidence="1 2">NIES-2285</strain>
    </source>
</reference>
<dbReference type="OMA" id="VEKAANC"/>
<sequence length="88" mass="9986">MKDIEPLPPEELEARLNCDVEMQACKKPLFSYTGECKRCQGTGVVSFYRKNGKEVISSCITCQGVGYVQRITAREHAITFEDLEKPDR</sequence>
<keyword evidence="2" id="KW-1185">Reference proteome</keyword>
<dbReference type="STRING" id="105231.A0A0U9HI79"/>
<gene>
    <name evidence="1" type="ORF">KFL_000300360</name>
</gene>
<accession>A0A0U9HI79</accession>
<dbReference type="InterPro" id="IPR037477">
    <property type="entry name" value="SCO2"/>
</dbReference>
<protein>
    <submittedName>
        <fullName evidence="1">Cotyledon-specific chloroplast biogenesis factor 1</fullName>
    </submittedName>
</protein>